<evidence type="ECO:0000313" key="7">
    <source>
        <dbReference type="Proteomes" id="UP001303760"/>
    </source>
</evidence>
<proteinExistence type="predicted"/>
<evidence type="ECO:0000313" key="6">
    <source>
        <dbReference type="EMBL" id="KAK4240862.1"/>
    </source>
</evidence>
<evidence type="ECO:0000256" key="4">
    <source>
        <dbReference type="SAM" id="MobiDB-lite"/>
    </source>
</evidence>
<feature type="region of interest" description="Disordered" evidence="4">
    <location>
        <begin position="47"/>
        <end position="84"/>
    </location>
</feature>
<dbReference type="GO" id="GO:0008270">
    <property type="term" value="F:zinc ion binding"/>
    <property type="evidence" value="ECO:0007669"/>
    <property type="project" value="InterPro"/>
</dbReference>
<gene>
    <name evidence="6" type="ORF">C8A03DRAFT_31028</name>
</gene>
<dbReference type="AlphaFoldDB" id="A0AAN7CGW4"/>
<comment type="caution">
    <text evidence="6">The sequence shown here is derived from an EMBL/GenBank/DDBJ whole genome shotgun (WGS) entry which is preliminary data.</text>
</comment>
<dbReference type="GO" id="GO:0006351">
    <property type="term" value="P:DNA-templated transcription"/>
    <property type="evidence" value="ECO:0007669"/>
    <property type="project" value="InterPro"/>
</dbReference>
<keyword evidence="7" id="KW-1185">Reference proteome</keyword>
<reference evidence="6" key="2">
    <citation type="submission" date="2023-05" db="EMBL/GenBank/DDBJ databases">
        <authorList>
            <consortium name="Lawrence Berkeley National Laboratory"/>
            <person name="Steindorff A."/>
            <person name="Hensen N."/>
            <person name="Bonometti L."/>
            <person name="Westerberg I."/>
            <person name="Brannstrom I.O."/>
            <person name="Guillou S."/>
            <person name="Cros-Aarteil S."/>
            <person name="Calhoun S."/>
            <person name="Haridas S."/>
            <person name="Kuo A."/>
            <person name="Mondo S."/>
            <person name="Pangilinan J."/>
            <person name="Riley R."/>
            <person name="Labutti K."/>
            <person name="Andreopoulos B."/>
            <person name="Lipzen A."/>
            <person name="Chen C."/>
            <person name="Yanf M."/>
            <person name="Daum C."/>
            <person name="Ng V."/>
            <person name="Clum A."/>
            <person name="Ohm R."/>
            <person name="Martin F."/>
            <person name="Silar P."/>
            <person name="Natvig D."/>
            <person name="Lalanne C."/>
            <person name="Gautier V."/>
            <person name="Ament-Velasquez S.L."/>
            <person name="Kruys A."/>
            <person name="Hutchinson M.I."/>
            <person name="Powell A.J."/>
            <person name="Barry K."/>
            <person name="Miller A.N."/>
            <person name="Grigoriev I.V."/>
            <person name="Debuchy R."/>
            <person name="Gladieux P."/>
            <person name="Thoren M.H."/>
            <person name="Johannesson H."/>
        </authorList>
    </citation>
    <scope>NUCLEOTIDE SEQUENCE</scope>
    <source>
        <strain evidence="6">CBS 532.94</strain>
    </source>
</reference>
<sequence length="508" mass="57005">MTLRVVNGSSNASSGGSSCAECHRRKQKCNRNFPCENCRKRGVAHLCVPKPGASSQSRLESEDNGTPPDGDSEDDGNSDVDISGALSGLGYMSHHYHLVLGQGPGPKTGRDLREETEVEQSEELKAVLPLMPEKRHTDVLVDNFLDGANHHYYALYPPEFRTQYDGWWATPRDKVTPELTSLILRVCGCSLHFIIGDSVREMLEAELKTDVLTFADRMHTAAEKLGASIRPGKGGLIHIQQLFLTAFWYKSAEKWTDAWHALGKAVLAAKEINVDNIDAQSEGMSKFDREMRRRMWTILYMWDFALSTLLSRPLLINHAECTVMMPTLTLENSPERPGQPSPFCHIKLHCQLCIGMAPQLGVPSDSDADKADAARRLKLVVDTWFANLPAEYALENPDVRWDDELGCVVFQRRYLHLIGYMSLFGPLRPFITRNSGEHMSNLELSLRAAGVEAALGLMHRSWIFFENLKTMGAKFHYVIFCIFDTATVLCSAFVKDEARNLPQRENAF</sequence>
<accession>A0AAN7CGW4</accession>
<feature type="compositionally biased region" description="Low complexity" evidence="4">
    <location>
        <begin position="7"/>
        <end position="18"/>
    </location>
</feature>
<comment type="subcellular location">
    <subcellularLocation>
        <location evidence="1">Nucleus</location>
    </subcellularLocation>
</comment>
<dbReference type="InterPro" id="IPR001138">
    <property type="entry name" value="Zn2Cys6_DnaBD"/>
</dbReference>
<keyword evidence="3" id="KW-0539">Nucleus</keyword>
<dbReference type="GO" id="GO:0005634">
    <property type="term" value="C:nucleus"/>
    <property type="evidence" value="ECO:0007669"/>
    <property type="project" value="UniProtKB-SubCell"/>
</dbReference>
<dbReference type="GO" id="GO:0003677">
    <property type="term" value="F:DNA binding"/>
    <property type="evidence" value="ECO:0007669"/>
    <property type="project" value="InterPro"/>
</dbReference>
<dbReference type="SUPFAM" id="SSF57701">
    <property type="entry name" value="Zn2/Cys6 DNA-binding domain"/>
    <property type="match status" value="1"/>
</dbReference>
<dbReference type="PROSITE" id="PS51257">
    <property type="entry name" value="PROKAR_LIPOPROTEIN"/>
    <property type="match status" value="1"/>
</dbReference>
<dbReference type="Pfam" id="PF04082">
    <property type="entry name" value="Fungal_trans"/>
    <property type="match status" value="1"/>
</dbReference>
<dbReference type="InterPro" id="IPR036864">
    <property type="entry name" value="Zn2-C6_fun-type_DNA-bd_sf"/>
</dbReference>
<dbReference type="InterPro" id="IPR007219">
    <property type="entry name" value="XnlR_reg_dom"/>
</dbReference>
<name>A0AAN7CGW4_9PEZI</name>
<dbReference type="CDD" id="cd00067">
    <property type="entry name" value="GAL4"/>
    <property type="match status" value="1"/>
</dbReference>
<evidence type="ECO:0000256" key="2">
    <source>
        <dbReference type="ARBA" id="ARBA00022723"/>
    </source>
</evidence>
<dbReference type="SMART" id="SM00066">
    <property type="entry name" value="GAL4"/>
    <property type="match status" value="1"/>
</dbReference>
<dbReference type="GO" id="GO:0000981">
    <property type="term" value="F:DNA-binding transcription factor activity, RNA polymerase II-specific"/>
    <property type="evidence" value="ECO:0007669"/>
    <property type="project" value="InterPro"/>
</dbReference>
<feature type="domain" description="Zn(2)-C6 fungal-type" evidence="5">
    <location>
        <begin position="18"/>
        <end position="48"/>
    </location>
</feature>
<dbReference type="InterPro" id="IPR050613">
    <property type="entry name" value="Sec_Metabolite_Reg"/>
</dbReference>
<dbReference type="PROSITE" id="PS50048">
    <property type="entry name" value="ZN2_CY6_FUNGAL_2"/>
    <property type="match status" value="1"/>
</dbReference>
<dbReference type="Gene3D" id="4.10.240.10">
    <property type="entry name" value="Zn(2)-C6 fungal-type DNA-binding domain"/>
    <property type="match status" value="1"/>
</dbReference>
<dbReference type="Proteomes" id="UP001303760">
    <property type="component" value="Unassembled WGS sequence"/>
</dbReference>
<evidence type="ECO:0000256" key="3">
    <source>
        <dbReference type="ARBA" id="ARBA00023242"/>
    </source>
</evidence>
<dbReference type="EMBL" id="MU860032">
    <property type="protein sequence ID" value="KAK4240862.1"/>
    <property type="molecule type" value="Genomic_DNA"/>
</dbReference>
<dbReference type="SMART" id="SM00906">
    <property type="entry name" value="Fungal_trans"/>
    <property type="match status" value="1"/>
</dbReference>
<evidence type="ECO:0000256" key="1">
    <source>
        <dbReference type="ARBA" id="ARBA00004123"/>
    </source>
</evidence>
<evidence type="ECO:0000259" key="5">
    <source>
        <dbReference type="PROSITE" id="PS50048"/>
    </source>
</evidence>
<dbReference type="CDD" id="cd12148">
    <property type="entry name" value="fungal_TF_MHR"/>
    <property type="match status" value="1"/>
</dbReference>
<reference evidence="6" key="1">
    <citation type="journal article" date="2023" name="Mol. Phylogenet. Evol.">
        <title>Genome-scale phylogeny and comparative genomics of the fungal order Sordariales.</title>
        <authorList>
            <person name="Hensen N."/>
            <person name="Bonometti L."/>
            <person name="Westerberg I."/>
            <person name="Brannstrom I.O."/>
            <person name="Guillou S."/>
            <person name="Cros-Aarteil S."/>
            <person name="Calhoun S."/>
            <person name="Haridas S."/>
            <person name="Kuo A."/>
            <person name="Mondo S."/>
            <person name="Pangilinan J."/>
            <person name="Riley R."/>
            <person name="LaButti K."/>
            <person name="Andreopoulos B."/>
            <person name="Lipzen A."/>
            <person name="Chen C."/>
            <person name="Yan M."/>
            <person name="Daum C."/>
            <person name="Ng V."/>
            <person name="Clum A."/>
            <person name="Steindorff A."/>
            <person name="Ohm R.A."/>
            <person name="Martin F."/>
            <person name="Silar P."/>
            <person name="Natvig D.O."/>
            <person name="Lalanne C."/>
            <person name="Gautier V."/>
            <person name="Ament-Velasquez S.L."/>
            <person name="Kruys A."/>
            <person name="Hutchinson M.I."/>
            <person name="Powell A.J."/>
            <person name="Barry K."/>
            <person name="Miller A.N."/>
            <person name="Grigoriev I.V."/>
            <person name="Debuchy R."/>
            <person name="Gladieux P."/>
            <person name="Hiltunen Thoren M."/>
            <person name="Johannesson H."/>
        </authorList>
    </citation>
    <scope>NUCLEOTIDE SEQUENCE</scope>
    <source>
        <strain evidence="6">CBS 532.94</strain>
    </source>
</reference>
<dbReference type="PANTHER" id="PTHR31001">
    <property type="entry name" value="UNCHARACTERIZED TRANSCRIPTIONAL REGULATORY PROTEIN"/>
    <property type="match status" value="1"/>
</dbReference>
<keyword evidence="2" id="KW-0479">Metal-binding</keyword>
<protein>
    <recommendedName>
        <fullName evidence="5">Zn(2)-C6 fungal-type domain-containing protein</fullName>
    </recommendedName>
</protein>
<dbReference type="PANTHER" id="PTHR31001:SF84">
    <property type="entry name" value="FUNGAL SPECIFIC TRANSCRIPTION FACTOR"/>
    <property type="match status" value="1"/>
</dbReference>
<feature type="region of interest" description="Disordered" evidence="4">
    <location>
        <begin position="1"/>
        <end position="20"/>
    </location>
</feature>
<organism evidence="6 7">
    <name type="scientific">Achaetomium macrosporum</name>
    <dbReference type="NCBI Taxonomy" id="79813"/>
    <lineage>
        <taxon>Eukaryota</taxon>
        <taxon>Fungi</taxon>
        <taxon>Dikarya</taxon>
        <taxon>Ascomycota</taxon>
        <taxon>Pezizomycotina</taxon>
        <taxon>Sordariomycetes</taxon>
        <taxon>Sordariomycetidae</taxon>
        <taxon>Sordariales</taxon>
        <taxon>Chaetomiaceae</taxon>
        <taxon>Achaetomium</taxon>
    </lineage>
</organism>
<dbReference type="Pfam" id="PF00172">
    <property type="entry name" value="Zn_clus"/>
    <property type="match status" value="1"/>
</dbReference>
<dbReference type="PROSITE" id="PS00463">
    <property type="entry name" value="ZN2_CY6_FUNGAL_1"/>
    <property type="match status" value="1"/>
</dbReference>